<dbReference type="InterPro" id="IPR014710">
    <property type="entry name" value="RmlC-like_jellyroll"/>
</dbReference>
<dbReference type="EMBL" id="CP104759">
    <property type="protein sequence ID" value="WBG93028.1"/>
    <property type="molecule type" value="Genomic_DNA"/>
</dbReference>
<dbReference type="AlphaFoldDB" id="A0AAJ5QNX5"/>
<evidence type="ECO:0000313" key="3">
    <source>
        <dbReference type="Proteomes" id="UP001211544"/>
    </source>
</evidence>
<protein>
    <submittedName>
        <fullName evidence="2">Cupin domain-containing protein</fullName>
    </submittedName>
</protein>
<dbReference type="KEGG" id="kpie:N5580_20580"/>
<dbReference type="Pfam" id="PF07883">
    <property type="entry name" value="Cupin_2"/>
    <property type="match status" value="1"/>
</dbReference>
<dbReference type="Proteomes" id="UP001211544">
    <property type="component" value="Plasmid pGABEKP28_1"/>
</dbReference>
<evidence type="ECO:0000259" key="1">
    <source>
        <dbReference type="Pfam" id="PF07883"/>
    </source>
</evidence>
<dbReference type="GeneID" id="78234634"/>
<keyword evidence="3" id="KW-1185">Reference proteome</keyword>
<organism evidence="2 3">
    <name type="scientific">Pantoea piersonii</name>
    <dbReference type="NCBI Taxonomy" id="2364647"/>
    <lineage>
        <taxon>Bacteria</taxon>
        <taxon>Pseudomonadati</taxon>
        <taxon>Pseudomonadota</taxon>
        <taxon>Gammaproteobacteria</taxon>
        <taxon>Enterobacterales</taxon>
        <taxon>Erwiniaceae</taxon>
        <taxon>Pantoea</taxon>
    </lineage>
</organism>
<dbReference type="SUPFAM" id="SSF51182">
    <property type="entry name" value="RmlC-like cupins"/>
    <property type="match status" value="1"/>
</dbReference>
<dbReference type="InterPro" id="IPR013096">
    <property type="entry name" value="Cupin_2"/>
</dbReference>
<geneLocation type="plasmid" evidence="2 3">
    <name>pGABEKP28_1</name>
</geneLocation>
<keyword evidence="2" id="KW-0614">Plasmid</keyword>
<dbReference type="InterPro" id="IPR011051">
    <property type="entry name" value="RmlC_Cupin_sf"/>
</dbReference>
<name>A0AAJ5QNX5_9GAMM</name>
<feature type="domain" description="Cupin type-2" evidence="1">
    <location>
        <begin position="20"/>
        <end position="73"/>
    </location>
</feature>
<reference evidence="2 3" key="1">
    <citation type="journal article" date="2022" name="J Glob Antimicrob Resist">
        <title>First complete genome of a multidrug resistant strain of the novel human pathogen Kalamiella piersonii (GABEKP28) identified in human saliva.</title>
        <authorList>
            <person name="McDonagh F."/>
            <person name="Singh N.K."/>
            <person name="Venkateswaran K."/>
            <person name="Lonappan A.M."/>
            <person name="Hallahan B."/>
            <person name="Tuohy A."/>
            <person name="Burke L."/>
            <person name="Kovarova A."/>
            <person name="Miliotis G."/>
        </authorList>
    </citation>
    <scope>NUCLEOTIDE SEQUENCE [LARGE SCALE GENOMIC DNA]</scope>
    <source>
        <strain evidence="2 3">GABEKP28</strain>
    </source>
</reference>
<dbReference type="RefSeq" id="WP_120455945.1">
    <property type="nucleotide sequence ID" value="NZ_CP104759.1"/>
</dbReference>
<gene>
    <name evidence="2" type="ORF">N5580_20580</name>
</gene>
<sequence>MQEQIFREQLKAAGFTELVIVKREPHGVLERHCHPFEARALVLDGELTIHTDAGEQRYQQGDVFHLALNQPHSEIFGAQGVRYLVGRKPVIL</sequence>
<dbReference type="Gene3D" id="2.60.120.10">
    <property type="entry name" value="Jelly Rolls"/>
    <property type="match status" value="1"/>
</dbReference>
<proteinExistence type="predicted"/>
<evidence type="ECO:0000313" key="2">
    <source>
        <dbReference type="EMBL" id="WBG93028.1"/>
    </source>
</evidence>
<accession>A0AAJ5QNX5</accession>